<feature type="transmembrane region" description="Helical" evidence="1">
    <location>
        <begin position="103"/>
        <end position="124"/>
    </location>
</feature>
<protein>
    <submittedName>
        <fullName evidence="2">Uncharacterized protein</fullName>
    </submittedName>
</protein>
<feature type="transmembrane region" description="Helical" evidence="1">
    <location>
        <begin position="38"/>
        <end position="57"/>
    </location>
</feature>
<evidence type="ECO:0000313" key="2">
    <source>
        <dbReference type="EMBL" id="MBB6629093.1"/>
    </source>
</evidence>
<keyword evidence="3" id="KW-1185">Reference proteome</keyword>
<reference evidence="2 3" key="1">
    <citation type="submission" date="2020-08" db="EMBL/GenBank/DDBJ databases">
        <authorList>
            <person name="Seo M.-J."/>
        </authorList>
    </citation>
    <scope>NUCLEOTIDE SEQUENCE [LARGE SCALE GENOMIC DNA]</scope>
    <source>
        <strain evidence="2 3">KIGAM211</strain>
    </source>
</reference>
<dbReference type="RefSeq" id="WP_185254083.1">
    <property type="nucleotide sequence ID" value="NZ_JACKXE010000001.1"/>
</dbReference>
<name>A0A7X0RLA3_9ACTN</name>
<evidence type="ECO:0000256" key="1">
    <source>
        <dbReference type="SAM" id="Phobius"/>
    </source>
</evidence>
<organism evidence="2 3">
    <name type="scientific">Nocardioides luti</name>
    <dbReference type="NCBI Taxonomy" id="2761101"/>
    <lineage>
        <taxon>Bacteria</taxon>
        <taxon>Bacillati</taxon>
        <taxon>Actinomycetota</taxon>
        <taxon>Actinomycetes</taxon>
        <taxon>Propionibacteriales</taxon>
        <taxon>Nocardioidaceae</taxon>
        <taxon>Nocardioides</taxon>
    </lineage>
</organism>
<gene>
    <name evidence="2" type="ORF">H5V45_17330</name>
</gene>
<proteinExistence type="predicted"/>
<sequence length="135" mass="13513">MSLPRTLAGVLVRSAVLALVVAAYGAVIDRSGSTDALGAGLLAFLLVVVVAFGWAFVDGLRHGLVPALVTWVLTAALGGMAICVALAVTVADENVGSAIADSAVFFAVLLVVPALVGLGLGAVVHRVRGREVTPA</sequence>
<comment type="caution">
    <text evidence="2">The sequence shown here is derived from an EMBL/GenBank/DDBJ whole genome shotgun (WGS) entry which is preliminary data.</text>
</comment>
<keyword evidence="1" id="KW-0472">Membrane</keyword>
<evidence type="ECO:0000313" key="3">
    <source>
        <dbReference type="Proteomes" id="UP000523955"/>
    </source>
</evidence>
<dbReference type="AlphaFoldDB" id="A0A7X0RLA3"/>
<dbReference type="EMBL" id="JACKXE010000001">
    <property type="protein sequence ID" value="MBB6629093.1"/>
    <property type="molecule type" value="Genomic_DNA"/>
</dbReference>
<feature type="transmembrane region" description="Helical" evidence="1">
    <location>
        <begin position="64"/>
        <end position="91"/>
    </location>
</feature>
<keyword evidence="1" id="KW-0812">Transmembrane</keyword>
<dbReference type="Proteomes" id="UP000523955">
    <property type="component" value="Unassembled WGS sequence"/>
</dbReference>
<keyword evidence="1" id="KW-1133">Transmembrane helix</keyword>
<accession>A0A7X0RLA3</accession>